<dbReference type="InterPro" id="IPR009851">
    <property type="entry name" value="Mod_r"/>
</dbReference>
<evidence type="ECO:0000256" key="3">
    <source>
        <dbReference type="ARBA" id="ARBA00022448"/>
    </source>
</evidence>
<evidence type="ECO:0000313" key="10">
    <source>
        <dbReference type="EMBL" id="VDP90465.1"/>
    </source>
</evidence>
<organism evidence="12">
    <name type="scientific">Echinostoma caproni</name>
    <dbReference type="NCBI Taxonomy" id="27848"/>
    <lineage>
        <taxon>Eukaryota</taxon>
        <taxon>Metazoa</taxon>
        <taxon>Spiralia</taxon>
        <taxon>Lophotrochozoa</taxon>
        <taxon>Platyhelminthes</taxon>
        <taxon>Trematoda</taxon>
        <taxon>Digenea</taxon>
        <taxon>Plagiorchiida</taxon>
        <taxon>Echinostomata</taxon>
        <taxon>Echinostomatoidea</taxon>
        <taxon>Echinostomatidae</taxon>
        <taxon>Echinostoma</taxon>
    </lineage>
</organism>
<dbReference type="GO" id="GO:0006612">
    <property type="term" value="P:protein targeting to membrane"/>
    <property type="evidence" value="ECO:0007669"/>
    <property type="project" value="TreeGrafter"/>
</dbReference>
<dbReference type="OrthoDB" id="10004364at2759"/>
<reference evidence="10 11" key="2">
    <citation type="submission" date="2018-11" db="EMBL/GenBank/DDBJ databases">
        <authorList>
            <consortium name="Pathogen Informatics"/>
        </authorList>
    </citation>
    <scope>NUCLEOTIDE SEQUENCE [LARGE SCALE GENOMIC DNA]</scope>
    <source>
        <strain evidence="10 11">Egypt</strain>
    </source>
</reference>
<reference evidence="12" key="1">
    <citation type="submission" date="2016-06" db="UniProtKB">
        <authorList>
            <consortium name="WormBaseParasite"/>
        </authorList>
    </citation>
    <scope>IDENTIFICATION</scope>
</reference>
<keyword evidence="11" id="KW-1185">Reference proteome</keyword>
<evidence type="ECO:0000256" key="6">
    <source>
        <dbReference type="ARBA" id="ARBA00025010"/>
    </source>
</evidence>
<evidence type="ECO:0000259" key="9">
    <source>
        <dbReference type="PROSITE" id="PS51314"/>
    </source>
</evidence>
<dbReference type="GO" id="GO:0043162">
    <property type="term" value="P:ubiquitin-dependent protein catabolic process via the multivesicular body sorting pathway"/>
    <property type="evidence" value="ECO:0007669"/>
    <property type="project" value="TreeGrafter"/>
</dbReference>
<comment type="similarity">
    <text evidence="2">Belongs to the VPS37 family.</text>
</comment>
<comment type="function">
    <text evidence="6">Component of the ESCRT-I complex, a regulator of vesicular trafficking process. Required for the sorting of endocytic ubiquitinated cargos into multivesicular bodies. May be involved in cell growth and differentiation.</text>
</comment>
<proteinExistence type="inferred from homology"/>
<accession>A0A183B1V8</accession>
<dbReference type="PANTHER" id="PTHR13678:SF27">
    <property type="entry name" value="LD45836P"/>
    <property type="match status" value="1"/>
</dbReference>
<keyword evidence="3 7" id="KW-0813">Transport</keyword>
<name>A0A183B1V8_9TREM</name>
<dbReference type="GO" id="GO:0000813">
    <property type="term" value="C:ESCRT I complex"/>
    <property type="evidence" value="ECO:0007669"/>
    <property type="project" value="TreeGrafter"/>
</dbReference>
<dbReference type="Pfam" id="PF07200">
    <property type="entry name" value="Mod_r"/>
    <property type="match status" value="1"/>
</dbReference>
<feature type="coiled-coil region" evidence="8">
    <location>
        <begin position="157"/>
        <end position="184"/>
    </location>
</feature>
<dbReference type="EMBL" id="UZAN01054524">
    <property type="protein sequence ID" value="VDP90465.1"/>
    <property type="molecule type" value="Genomic_DNA"/>
</dbReference>
<keyword evidence="8" id="KW-0175">Coiled coil</keyword>
<evidence type="ECO:0000313" key="12">
    <source>
        <dbReference type="WBParaSite" id="ECPE_0001323201-mRNA-1"/>
    </source>
</evidence>
<keyword evidence="4" id="KW-0967">Endosome</keyword>
<evidence type="ECO:0000256" key="8">
    <source>
        <dbReference type="SAM" id="Coils"/>
    </source>
</evidence>
<dbReference type="PROSITE" id="PS51314">
    <property type="entry name" value="VPS37_C"/>
    <property type="match status" value="1"/>
</dbReference>
<evidence type="ECO:0000256" key="4">
    <source>
        <dbReference type="ARBA" id="ARBA00022753"/>
    </source>
</evidence>
<evidence type="ECO:0000256" key="7">
    <source>
        <dbReference type="PROSITE-ProRule" id="PRU00646"/>
    </source>
</evidence>
<sequence length="214" mass="23773">MEVASASGNSQRLLHLIRSTGGRRIPVSEIICDKSEQSIHNKEQRLDRWAAYFGEQFNWSSANVVIPAIAAETPWVVTCTSYNGFANDDLSTSVAGLSKTELEQLLNDTEEIKKIAKSSSQVKKSIADKESLMQQNRRLAETNLALEPQFLVKKHDLADLYQRLSEARERYADLKSRIDALGSNYNPSTILALIQAANAEAEEGSEVSQPFISQ</sequence>
<keyword evidence="5 7" id="KW-0653">Protein transport</keyword>
<feature type="domain" description="VPS37 C-terminal" evidence="9">
    <location>
        <begin position="168"/>
        <end position="214"/>
    </location>
</feature>
<gene>
    <name evidence="10" type="ORF">ECPE_LOCUS13193</name>
</gene>
<dbReference type="WBParaSite" id="ECPE_0001323201-mRNA-1">
    <property type="protein sequence ID" value="ECPE_0001323201-mRNA-1"/>
    <property type="gene ID" value="ECPE_0001323201"/>
</dbReference>
<evidence type="ECO:0000256" key="2">
    <source>
        <dbReference type="ARBA" id="ARBA00007617"/>
    </source>
</evidence>
<dbReference type="GO" id="GO:0006623">
    <property type="term" value="P:protein targeting to vacuole"/>
    <property type="evidence" value="ECO:0007669"/>
    <property type="project" value="TreeGrafter"/>
</dbReference>
<dbReference type="Proteomes" id="UP000272942">
    <property type="component" value="Unassembled WGS sequence"/>
</dbReference>
<evidence type="ECO:0000256" key="1">
    <source>
        <dbReference type="ARBA" id="ARBA00004633"/>
    </source>
</evidence>
<dbReference type="GO" id="GO:0031902">
    <property type="term" value="C:late endosome membrane"/>
    <property type="evidence" value="ECO:0007669"/>
    <property type="project" value="UniProtKB-SubCell"/>
</dbReference>
<evidence type="ECO:0000256" key="5">
    <source>
        <dbReference type="ARBA" id="ARBA00022927"/>
    </source>
</evidence>
<protein>
    <submittedName>
        <fullName evidence="12">VPS37 C-terminal domain-containing protein</fullName>
    </submittedName>
</protein>
<dbReference type="AlphaFoldDB" id="A0A183B1V8"/>
<dbReference type="PANTHER" id="PTHR13678">
    <property type="entry name" value="VACUOLAR PROTEIN SORTING-ASSOCIATED PROTEIN 37"/>
    <property type="match status" value="1"/>
</dbReference>
<comment type="subcellular location">
    <subcellularLocation>
        <location evidence="1">Late endosome membrane</location>
        <topology evidence="1">Peripheral membrane protein</topology>
    </subcellularLocation>
</comment>
<evidence type="ECO:0000313" key="11">
    <source>
        <dbReference type="Proteomes" id="UP000272942"/>
    </source>
</evidence>